<keyword evidence="1" id="KW-0812">Transmembrane</keyword>
<keyword evidence="3" id="KW-1185">Reference proteome</keyword>
<evidence type="ECO:0000313" key="2">
    <source>
        <dbReference type="EMBL" id="MVT11336.1"/>
    </source>
</evidence>
<reference evidence="2 3" key="1">
    <citation type="submission" date="2019-12" db="EMBL/GenBank/DDBJ databases">
        <title>Chitinophaga sp. strain ysch24 (GDMCC 1.1355), whole genome shotgun sequence.</title>
        <authorList>
            <person name="Zhang X."/>
        </authorList>
    </citation>
    <scope>NUCLEOTIDE SEQUENCE [LARGE SCALE GENOMIC DNA]</scope>
    <source>
        <strain evidence="3">ysch24</strain>
    </source>
</reference>
<name>A0A7K1UAL2_9BACT</name>
<proteinExistence type="predicted"/>
<keyword evidence="1" id="KW-1133">Transmembrane helix</keyword>
<organism evidence="2 3">
    <name type="scientific">Chitinophaga tropicalis</name>
    <dbReference type="NCBI Taxonomy" id="2683588"/>
    <lineage>
        <taxon>Bacteria</taxon>
        <taxon>Pseudomonadati</taxon>
        <taxon>Bacteroidota</taxon>
        <taxon>Chitinophagia</taxon>
        <taxon>Chitinophagales</taxon>
        <taxon>Chitinophagaceae</taxon>
        <taxon>Chitinophaga</taxon>
    </lineage>
</organism>
<dbReference type="RefSeq" id="WP_157308764.1">
    <property type="nucleotide sequence ID" value="NZ_WRXN01000013.1"/>
</dbReference>
<gene>
    <name evidence="2" type="ORF">GO493_23915</name>
</gene>
<accession>A0A7K1UAL2</accession>
<comment type="caution">
    <text evidence="2">The sequence shown here is derived from an EMBL/GenBank/DDBJ whole genome shotgun (WGS) entry which is preliminary data.</text>
</comment>
<dbReference type="AlphaFoldDB" id="A0A7K1UAL2"/>
<dbReference type="Proteomes" id="UP000461730">
    <property type="component" value="Unassembled WGS sequence"/>
</dbReference>
<feature type="transmembrane region" description="Helical" evidence="1">
    <location>
        <begin position="6"/>
        <end position="26"/>
    </location>
</feature>
<evidence type="ECO:0000256" key="1">
    <source>
        <dbReference type="SAM" id="Phobius"/>
    </source>
</evidence>
<keyword evidence="1" id="KW-0472">Membrane</keyword>
<evidence type="ECO:0000313" key="3">
    <source>
        <dbReference type="Proteomes" id="UP000461730"/>
    </source>
</evidence>
<protein>
    <submittedName>
        <fullName evidence="2">Uncharacterized protein</fullName>
    </submittedName>
</protein>
<sequence length="88" mass="10409">MVEYFLIITVSIAVIIALRRIFWWYWGLNDIIKNQKKQELLLELLLSKQIGDLPKVRVLEKSTGTIKEISIDGWVDLQHRSPDKFERV</sequence>
<dbReference type="EMBL" id="WRXN01000013">
    <property type="protein sequence ID" value="MVT11336.1"/>
    <property type="molecule type" value="Genomic_DNA"/>
</dbReference>